<name>A0A8S5NKR6_9CAUD</name>
<protein>
    <submittedName>
        <fullName evidence="1">Uncharacterized protein</fullName>
    </submittedName>
</protein>
<dbReference type="EMBL" id="BK015186">
    <property type="protein sequence ID" value="DAD94943.1"/>
    <property type="molecule type" value="Genomic_DNA"/>
</dbReference>
<evidence type="ECO:0000313" key="1">
    <source>
        <dbReference type="EMBL" id="DAD94943.1"/>
    </source>
</evidence>
<accession>A0A8S5NKR6</accession>
<reference evidence="1" key="1">
    <citation type="journal article" date="2021" name="Proc. Natl. Acad. Sci. U.S.A.">
        <title>A Catalog of Tens of Thousands of Viruses from Human Metagenomes Reveals Hidden Associations with Chronic Diseases.</title>
        <authorList>
            <person name="Tisza M.J."/>
            <person name="Buck C.B."/>
        </authorList>
    </citation>
    <scope>NUCLEOTIDE SEQUENCE</scope>
    <source>
        <strain evidence="1">CtYgF8</strain>
    </source>
</reference>
<sequence length="67" mass="7776">MNTETCLHCAHADFRDAAAKGFKGHLTCPTVDKWRYLNRRTVCESGKFQTASEEAVAKRIEWFERKK</sequence>
<proteinExistence type="predicted"/>
<organism evidence="1">
    <name type="scientific">Siphoviridae sp. ctYgF8</name>
    <dbReference type="NCBI Taxonomy" id="2826378"/>
    <lineage>
        <taxon>Viruses</taxon>
        <taxon>Duplodnaviria</taxon>
        <taxon>Heunggongvirae</taxon>
        <taxon>Uroviricota</taxon>
        <taxon>Caudoviricetes</taxon>
    </lineage>
</organism>